<dbReference type="InterPro" id="IPR036047">
    <property type="entry name" value="F-box-like_dom_sf"/>
</dbReference>
<dbReference type="InterPro" id="IPR050796">
    <property type="entry name" value="SCF_F-box_component"/>
</dbReference>
<keyword evidence="2" id="KW-1185">Reference proteome</keyword>
<name>A0A1S2YK65_CICAR</name>
<reference evidence="3" key="2">
    <citation type="submission" date="2025-08" db="UniProtKB">
        <authorList>
            <consortium name="RefSeq"/>
        </authorList>
    </citation>
    <scope>IDENTIFICATION</scope>
    <source>
        <tissue evidence="3">Etiolated seedlings</tissue>
    </source>
</reference>
<dbReference type="PANTHER" id="PTHR31672:SF13">
    <property type="entry name" value="F-BOX PROTEIN CPR30-LIKE"/>
    <property type="match status" value="1"/>
</dbReference>
<evidence type="ECO:0000313" key="3">
    <source>
        <dbReference type="RefSeq" id="XP_004506020.1"/>
    </source>
</evidence>
<dbReference type="PANTHER" id="PTHR31672">
    <property type="entry name" value="BNACNNG10540D PROTEIN"/>
    <property type="match status" value="1"/>
</dbReference>
<dbReference type="SUPFAM" id="SSF81383">
    <property type="entry name" value="F-box domain"/>
    <property type="match status" value="1"/>
</dbReference>
<evidence type="ECO:0000313" key="2">
    <source>
        <dbReference type="Proteomes" id="UP000087171"/>
    </source>
</evidence>
<gene>
    <name evidence="3" type="primary">LOC101494608</name>
</gene>
<proteinExistence type="predicted"/>
<sequence>MEKDACVTKEVRKYISDDLAFHILSKLPLKSLKRFECVRKSWTLLFENHHFMSIFRNNLISYDHSYYDDTSLLLQLTNRDLCSFSGDNFGDNFEDVIIDLPNPFKEEHPSFRVLDSGSITGILCLYSYDLRYVLWNPTTEEFKIIPQLPREFDSPYITERNIPLGFGYDQVRNDFKLITNVEFCLQYEFVDYPEFSCEYRIYNLKSNCWRKIDKDVGFISAFYNETCQRLYMNGMCHWWYFSHVGRDIASFDLVTEEIITTPIPVEILPDVDDDFDVPYITISLTVLNGSIALISGPLDKTTFNISILGEIGAKESWINLFTIGTLSDIRLSIGAGKKGDLFFQKEDGDIVRFNLTTQLIEELDIEGKSFSILIYKRSFQSLI</sequence>
<dbReference type="RefSeq" id="XP_004506020.1">
    <property type="nucleotide sequence ID" value="XM_004505963.3"/>
</dbReference>
<dbReference type="InterPro" id="IPR006527">
    <property type="entry name" value="F-box-assoc_dom_typ1"/>
</dbReference>
<dbReference type="RefSeq" id="XP_073226551.1">
    <property type="nucleotide sequence ID" value="XM_073370450.1"/>
</dbReference>
<reference evidence="2" key="1">
    <citation type="journal article" date="2013" name="Nat. Biotechnol.">
        <title>Draft genome sequence of chickpea (Cicer arietinum) provides a resource for trait improvement.</title>
        <authorList>
            <person name="Varshney R.K."/>
            <person name="Song C."/>
            <person name="Saxena R.K."/>
            <person name="Azam S."/>
            <person name="Yu S."/>
            <person name="Sharpe A.G."/>
            <person name="Cannon S."/>
            <person name="Baek J."/>
            <person name="Rosen B.D."/>
            <person name="Tar'an B."/>
            <person name="Millan T."/>
            <person name="Zhang X."/>
            <person name="Ramsay L.D."/>
            <person name="Iwata A."/>
            <person name="Wang Y."/>
            <person name="Nelson W."/>
            <person name="Farmer A.D."/>
            <person name="Gaur P.M."/>
            <person name="Soderlund C."/>
            <person name="Penmetsa R.V."/>
            <person name="Xu C."/>
            <person name="Bharti A.K."/>
            <person name="He W."/>
            <person name="Winter P."/>
            <person name="Zhao S."/>
            <person name="Hane J.K."/>
            <person name="Carrasquilla-Garcia N."/>
            <person name="Condie J.A."/>
            <person name="Upadhyaya H.D."/>
            <person name="Luo M.C."/>
            <person name="Thudi M."/>
            <person name="Gowda C.L."/>
            <person name="Singh N.P."/>
            <person name="Lichtenzveig J."/>
            <person name="Gali K.K."/>
            <person name="Rubio J."/>
            <person name="Nadarajan N."/>
            <person name="Dolezel J."/>
            <person name="Bansal K.C."/>
            <person name="Xu X."/>
            <person name="Edwards D."/>
            <person name="Zhang G."/>
            <person name="Kahl G."/>
            <person name="Gil J."/>
            <person name="Singh K.B."/>
            <person name="Datta S.K."/>
            <person name="Jackson S.A."/>
            <person name="Wang J."/>
            <person name="Cook D.R."/>
        </authorList>
    </citation>
    <scope>NUCLEOTIDE SEQUENCE [LARGE SCALE GENOMIC DNA]</scope>
    <source>
        <strain evidence="2">cv. CDC Frontier</strain>
    </source>
</reference>
<organism evidence="2 3">
    <name type="scientific">Cicer arietinum</name>
    <name type="common">Chickpea</name>
    <name type="synonym">Garbanzo</name>
    <dbReference type="NCBI Taxonomy" id="3827"/>
    <lineage>
        <taxon>Eukaryota</taxon>
        <taxon>Viridiplantae</taxon>
        <taxon>Streptophyta</taxon>
        <taxon>Embryophyta</taxon>
        <taxon>Tracheophyta</taxon>
        <taxon>Spermatophyta</taxon>
        <taxon>Magnoliopsida</taxon>
        <taxon>eudicotyledons</taxon>
        <taxon>Gunneridae</taxon>
        <taxon>Pentapetalae</taxon>
        <taxon>rosids</taxon>
        <taxon>fabids</taxon>
        <taxon>Fabales</taxon>
        <taxon>Fabaceae</taxon>
        <taxon>Papilionoideae</taxon>
        <taxon>50 kb inversion clade</taxon>
        <taxon>NPAAA clade</taxon>
        <taxon>Hologalegina</taxon>
        <taxon>IRL clade</taxon>
        <taxon>Cicereae</taxon>
        <taxon>Cicer</taxon>
    </lineage>
</organism>
<dbReference type="InterPro" id="IPR017451">
    <property type="entry name" value="F-box-assoc_interact_dom"/>
</dbReference>
<dbReference type="Proteomes" id="UP000087171">
    <property type="component" value="Chromosome Ca6"/>
</dbReference>
<dbReference type="AlphaFoldDB" id="A0A1S2YK65"/>
<accession>A0A1S2YK65</accession>
<dbReference type="STRING" id="3827.A0A1S2YK65"/>
<protein>
    <submittedName>
        <fullName evidence="3">F-box/kelch-repeat protein At3g06240-like</fullName>
    </submittedName>
</protein>
<dbReference type="NCBIfam" id="TIGR01640">
    <property type="entry name" value="F_box_assoc_1"/>
    <property type="match status" value="1"/>
</dbReference>
<dbReference type="Pfam" id="PF07734">
    <property type="entry name" value="FBA_1"/>
    <property type="match status" value="1"/>
</dbReference>
<dbReference type="GeneID" id="101494608"/>
<evidence type="ECO:0000259" key="1">
    <source>
        <dbReference type="Pfam" id="PF07734"/>
    </source>
</evidence>
<dbReference type="KEGG" id="cam:101494608"/>
<dbReference type="PaxDb" id="3827-XP_004506019.1"/>
<dbReference type="OrthoDB" id="1555129at2759"/>
<feature type="domain" description="F-box associated beta-propeller type 1" evidence="1">
    <location>
        <begin position="77"/>
        <end position="354"/>
    </location>
</feature>